<dbReference type="PANTHER" id="PTHR43384:SF6">
    <property type="entry name" value="SEPTUM SITE-DETERMINING PROTEIN MIND HOMOLOG, CHLOROPLASTIC"/>
    <property type="match status" value="1"/>
</dbReference>
<dbReference type="Gene3D" id="3.40.50.300">
    <property type="entry name" value="P-loop containing nucleotide triphosphate hydrolases"/>
    <property type="match status" value="1"/>
</dbReference>
<reference evidence="3 4" key="1">
    <citation type="submission" date="2020-05" db="EMBL/GenBank/DDBJ databases">
        <title>Complete genome sequence of of a novel Thermoleptolyngbya strain isolated from hot springs of Ganzi, Sichuan China.</title>
        <authorList>
            <person name="Tang J."/>
            <person name="Daroch M."/>
            <person name="Li L."/>
            <person name="Waleron K."/>
            <person name="Waleron M."/>
            <person name="Waleron M."/>
        </authorList>
    </citation>
    <scope>NUCLEOTIDE SEQUENCE [LARGE SCALE GENOMIC DNA]</scope>
    <source>
        <strain evidence="3 4">PKUAC-SCTA183</strain>
    </source>
</reference>
<protein>
    <submittedName>
        <fullName evidence="3">P-loop NTPase</fullName>
    </submittedName>
</protein>
<dbReference type="PANTHER" id="PTHR43384">
    <property type="entry name" value="SEPTUM SITE-DETERMINING PROTEIN MIND HOMOLOG, CHLOROPLASTIC-RELATED"/>
    <property type="match status" value="1"/>
</dbReference>
<dbReference type="EMBL" id="CP053661">
    <property type="protein sequence ID" value="QKD83072.1"/>
    <property type="molecule type" value="Genomic_DNA"/>
</dbReference>
<dbReference type="RefSeq" id="WP_172356470.1">
    <property type="nucleotide sequence ID" value="NZ_CP053661.1"/>
</dbReference>
<evidence type="ECO:0000313" key="4">
    <source>
        <dbReference type="Proteomes" id="UP000505210"/>
    </source>
</evidence>
<dbReference type="GO" id="GO:0016887">
    <property type="term" value="F:ATP hydrolysis activity"/>
    <property type="evidence" value="ECO:0007669"/>
    <property type="project" value="TreeGrafter"/>
</dbReference>
<name>A0A6M8BAD5_9CYAN</name>
<dbReference type="KEGG" id="theu:HPC62_13495"/>
<keyword evidence="1" id="KW-0547">Nucleotide-binding</keyword>
<gene>
    <name evidence="3" type="ORF">HPC62_13495</name>
</gene>
<evidence type="ECO:0000256" key="1">
    <source>
        <dbReference type="ARBA" id="ARBA00022741"/>
    </source>
</evidence>
<keyword evidence="2" id="KW-0067">ATP-binding</keyword>
<dbReference type="AlphaFoldDB" id="A0A6M8BAD5"/>
<dbReference type="GO" id="GO:0005524">
    <property type="term" value="F:ATP binding"/>
    <property type="evidence" value="ECO:0007669"/>
    <property type="project" value="UniProtKB-KW"/>
</dbReference>
<sequence length="290" mass="31208">MPTLISLQSCRHGVGRTNLTANLAACIAAQGYRVGVLDADGAAPGIHALFGRTAALDDVAINQDVWSNWTSDSESGDRPLPFSSTAIPIGQGTVLLLGGDLCLVPPDLRVRDVQRCLQQGYDPDPLGQGLRTVAERLGLEFLLIDTYPELDEGTMLWMAVSDAVVLVLGLDATEFQSLAVRMDIAHTLEVPQVWLLANQVPPAYGLREVWRKLEHSYGNAMIGVLPMEDEMLALGSTGLFYLTYPDHPLSLALEAIAHQLIKAPVIKALAPITQLQSVSADLPPDPKSVD</sequence>
<accession>A0A6M8BAD5</accession>
<dbReference type="GO" id="GO:0005829">
    <property type="term" value="C:cytosol"/>
    <property type="evidence" value="ECO:0007669"/>
    <property type="project" value="TreeGrafter"/>
</dbReference>
<organism evidence="3 4">
    <name type="scientific">Thermoleptolyngbya sichuanensis A183</name>
    <dbReference type="NCBI Taxonomy" id="2737172"/>
    <lineage>
        <taxon>Bacteria</taxon>
        <taxon>Bacillati</taxon>
        <taxon>Cyanobacteriota</taxon>
        <taxon>Cyanophyceae</taxon>
        <taxon>Oculatellales</taxon>
        <taxon>Oculatellaceae</taxon>
        <taxon>Thermoleptolyngbya</taxon>
        <taxon>Thermoleptolyngbya sichuanensis</taxon>
    </lineage>
</organism>
<keyword evidence="4" id="KW-1185">Reference proteome</keyword>
<dbReference type="SUPFAM" id="SSF52540">
    <property type="entry name" value="P-loop containing nucleoside triphosphate hydrolases"/>
    <property type="match status" value="1"/>
</dbReference>
<dbReference type="InterPro" id="IPR033756">
    <property type="entry name" value="YlxH/NBP35"/>
</dbReference>
<dbReference type="InterPro" id="IPR050625">
    <property type="entry name" value="ParA/MinD_ATPase"/>
</dbReference>
<proteinExistence type="predicted"/>
<dbReference type="GO" id="GO:0009898">
    <property type="term" value="C:cytoplasmic side of plasma membrane"/>
    <property type="evidence" value="ECO:0007669"/>
    <property type="project" value="TreeGrafter"/>
</dbReference>
<dbReference type="Proteomes" id="UP000505210">
    <property type="component" value="Chromosome"/>
</dbReference>
<evidence type="ECO:0000313" key="3">
    <source>
        <dbReference type="EMBL" id="QKD83072.1"/>
    </source>
</evidence>
<dbReference type="GO" id="GO:0051782">
    <property type="term" value="P:negative regulation of cell division"/>
    <property type="evidence" value="ECO:0007669"/>
    <property type="project" value="TreeGrafter"/>
</dbReference>
<evidence type="ECO:0000256" key="2">
    <source>
        <dbReference type="ARBA" id="ARBA00022840"/>
    </source>
</evidence>
<dbReference type="InterPro" id="IPR027417">
    <property type="entry name" value="P-loop_NTPase"/>
</dbReference>
<dbReference type="Pfam" id="PF10609">
    <property type="entry name" value="ParA"/>
    <property type="match status" value="1"/>
</dbReference>